<dbReference type="HOGENOM" id="CLU_807521_0_0_1"/>
<dbReference type="PANTHER" id="PTHR47604:SF1">
    <property type="entry name" value="ADENYLYL CYCLASE"/>
    <property type="match status" value="1"/>
</dbReference>
<dbReference type="InterPro" id="IPR011990">
    <property type="entry name" value="TPR-like_helical_dom_sf"/>
</dbReference>
<sequence>MALRQAMRLLVRRCDRSPLLPARSIAAHFATATGGTRSKTKEDAAPLTREERKKKYAKFEEKDLIIPDPNPATEAVQEMYDKMMLQMSKGDTFSKADLFELFHACKTRADINLCLKLLERLHKFRAAQLKVFRNFNADISELVAKAFTQINEPKYALRVFTRYNRFGLTPDIKASHKLLEYASDKFDIGLSFDILRHMRENSQRPNADSAHLFIKFGTDFLSFPSNVWFRLRQGMKTKRAVVFLDVAREFHLNDVQLHPTTYDICLVCAANAGRAKDVMEIQKYREQYKIPPSPSSTFSLAKALLLKAKPEDAAKLIHEECKIVASKACYMPHGLQEKCKGTQK</sequence>
<proteinExistence type="predicted"/>
<organism evidence="2">
    <name type="scientific">Selaginella moellendorffii</name>
    <name type="common">Spikemoss</name>
    <dbReference type="NCBI Taxonomy" id="88036"/>
    <lineage>
        <taxon>Eukaryota</taxon>
        <taxon>Viridiplantae</taxon>
        <taxon>Streptophyta</taxon>
        <taxon>Embryophyta</taxon>
        <taxon>Tracheophyta</taxon>
        <taxon>Lycopodiopsida</taxon>
        <taxon>Selaginellales</taxon>
        <taxon>Selaginellaceae</taxon>
        <taxon>Selaginella</taxon>
    </lineage>
</organism>
<dbReference type="GO" id="GO:0090617">
    <property type="term" value="P:mitochondrial mRNA 5'-end processing"/>
    <property type="evidence" value="ECO:0000318"/>
    <property type="project" value="GO_Central"/>
</dbReference>
<accession>D8S8C2</accession>
<dbReference type="GO" id="GO:0003729">
    <property type="term" value="F:mRNA binding"/>
    <property type="evidence" value="ECO:0000318"/>
    <property type="project" value="GO_Central"/>
</dbReference>
<dbReference type="Gramene" id="EFJ19502">
    <property type="protein sequence ID" value="EFJ19502"/>
    <property type="gene ID" value="SELMODRAFT_419256"/>
</dbReference>
<name>D8S8C2_SELML</name>
<evidence type="ECO:0000313" key="1">
    <source>
        <dbReference type="EMBL" id="EFJ19502.1"/>
    </source>
</evidence>
<gene>
    <name evidence="1" type="ORF">SELMODRAFT_419256</name>
</gene>
<dbReference type="eggNOG" id="ENOG502QT41">
    <property type="taxonomic scope" value="Eukaryota"/>
</dbReference>
<dbReference type="FunCoup" id="D8S8C2">
    <property type="interactions" value="2001"/>
</dbReference>
<dbReference type="EMBL" id="GL377606">
    <property type="protein sequence ID" value="EFJ19502.1"/>
    <property type="molecule type" value="Genomic_DNA"/>
</dbReference>
<dbReference type="Gene3D" id="1.25.40.10">
    <property type="entry name" value="Tetratricopeptide repeat domain"/>
    <property type="match status" value="1"/>
</dbReference>
<protein>
    <submittedName>
        <fullName evidence="1">Uncharacterized protein</fullName>
    </submittedName>
</protein>
<dbReference type="AlphaFoldDB" id="D8S8C2"/>
<evidence type="ECO:0000313" key="2">
    <source>
        <dbReference type="Proteomes" id="UP000001514"/>
    </source>
</evidence>
<dbReference type="PANTHER" id="PTHR47604">
    <property type="entry name" value="ADENYLYL CYCLASE"/>
    <property type="match status" value="1"/>
</dbReference>
<reference evidence="1 2" key="1">
    <citation type="journal article" date="2011" name="Science">
        <title>The Selaginella genome identifies genetic changes associated with the evolution of vascular plants.</title>
        <authorList>
            <person name="Banks J.A."/>
            <person name="Nishiyama T."/>
            <person name="Hasebe M."/>
            <person name="Bowman J.L."/>
            <person name="Gribskov M."/>
            <person name="dePamphilis C."/>
            <person name="Albert V.A."/>
            <person name="Aono N."/>
            <person name="Aoyama T."/>
            <person name="Ambrose B.A."/>
            <person name="Ashton N.W."/>
            <person name="Axtell M.J."/>
            <person name="Barker E."/>
            <person name="Barker M.S."/>
            <person name="Bennetzen J.L."/>
            <person name="Bonawitz N.D."/>
            <person name="Chapple C."/>
            <person name="Cheng C."/>
            <person name="Correa L.G."/>
            <person name="Dacre M."/>
            <person name="DeBarry J."/>
            <person name="Dreyer I."/>
            <person name="Elias M."/>
            <person name="Engstrom E.M."/>
            <person name="Estelle M."/>
            <person name="Feng L."/>
            <person name="Finet C."/>
            <person name="Floyd S.K."/>
            <person name="Frommer W.B."/>
            <person name="Fujita T."/>
            <person name="Gramzow L."/>
            <person name="Gutensohn M."/>
            <person name="Harholt J."/>
            <person name="Hattori M."/>
            <person name="Heyl A."/>
            <person name="Hirai T."/>
            <person name="Hiwatashi Y."/>
            <person name="Ishikawa M."/>
            <person name="Iwata M."/>
            <person name="Karol K.G."/>
            <person name="Koehler B."/>
            <person name="Kolukisaoglu U."/>
            <person name="Kubo M."/>
            <person name="Kurata T."/>
            <person name="Lalonde S."/>
            <person name="Li K."/>
            <person name="Li Y."/>
            <person name="Litt A."/>
            <person name="Lyons E."/>
            <person name="Manning G."/>
            <person name="Maruyama T."/>
            <person name="Michael T.P."/>
            <person name="Mikami K."/>
            <person name="Miyazaki S."/>
            <person name="Morinaga S."/>
            <person name="Murata T."/>
            <person name="Mueller-Roeber B."/>
            <person name="Nelson D.R."/>
            <person name="Obara M."/>
            <person name="Oguri Y."/>
            <person name="Olmstead R.G."/>
            <person name="Onodera N."/>
            <person name="Petersen B.L."/>
            <person name="Pils B."/>
            <person name="Prigge M."/>
            <person name="Rensing S.A."/>
            <person name="Riano-Pachon D.M."/>
            <person name="Roberts A.W."/>
            <person name="Sato Y."/>
            <person name="Scheller H.V."/>
            <person name="Schulz B."/>
            <person name="Schulz C."/>
            <person name="Shakirov E.V."/>
            <person name="Shibagaki N."/>
            <person name="Shinohara N."/>
            <person name="Shippen D.E."/>
            <person name="Soerensen I."/>
            <person name="Sotooka R."/>
            <person name="Sugimoto N."/>
            <person name="Sugita M."/>
            <person name="Sumikawa N."/>
            <person name="Tanurdzic M."/>
            <person name="Theissen G."/>
            <person name="Ulvskov P."/>
            <person name="Wakazuki S."/>
            <person name="Weng J.K."/>
            <person name="Willats W.W."/>
            <person name="Wipf D."/>
            <person name="Wolf P.G."/>
            <person name="Yang L."/>
            <person name="Zimmer A.D."/>
            <person name="Zhu Q."/>
            <person name="Mitros T."/>
            <person name="Hellsten U."/>
            <person name="Loque D."/>
            <person name="Otillar R."/>
            <person name="Salamov A."/>
            <person name="Schmutz J."/>
            <person name="Shapiro H."/>
            <person name="Lindquist E."/>
            <person name="Lucas S."/>
            <person name="Rokhsar D."/>
            <person name="Grigoriev I.V."/>
        </authorList>
    </citation>
    <scope>NUCLEOTIDE SEQUENCE [LARGE SCALE GENOMIC DNA]</scope>
</reference>
<dbReference type="STRING" id="88036.D8S8C2"/>
<dbReference type="GO" id="GO:0005739">
    <property type="term" value="C:mitochondrion"/>
    <property type="evidence" value="ECO:0007669"/>
    <property type="project" value="GOC"/>
</dbReference>
<dbReference type="InParanoid" id="D8S8C2"/>
<dbReference type="Proteomes" id="UP000001514">
    <property type="component" value="Unassembled WGS sequence"/>
</dbReference>
<dbReference type="KEGG" id="smo:SELMODRAFT_419256"/>
<keyword evidence="2" id="KW-1185">Reference proteome</keyword>